<name>A0AAE0YXP5_9GAST</name>
<dbReference type="Proteomes" id="UP001283361">
    <property type="component" value="Unassembled WGS sequence"/>
</dbReference>
<sequence>MITMDLQAVLMAPALEASALCYKTRVKYLDHTFFSRLFCWLKNIRPGRKAGDAQVADIRCLKYTPEGRILFKLVHKEDWKKLFAQGNSTHIDNQPL</sequence>
<keyword evidence="2" id="KW-1185">Reference proteome</keyword>
<dbReference type="EMBL" id="JAWDGP010005163">
    <property type="protein sequence ID" value="KAK3759129.1"/>
    <property type="molecule type" value="Genomic_DNA"/>
</dbReference>
<dbReference type="AlphaFoldDB" id="A0AAE0YXP5"/>
<reference evidence="1" key="1">
    <citation type="journal article" date="2023" name="G3 (Bethesda)">
        <title>A reference genome for the long-term kleptoplast-retaining sea slug Elysia crispata morphotype clarki.</title>
        <authorList>
            <person name="Eastman K.E."/>
            <person name="Pendleton A.L."/>
            <person name="Shaikh M.A."/>
            <person name="Suttiyut T."/>
            <person name="Ogas R."/>
            <person name="Tomko P."/>
            <person name="Gavelis G."/>
            <person name="Widhalm J.R."/>
            <person name="Wisecaver J.H."/>
        </authorList>
    </citation>
    <scope>NUCLEOTIDE SEQUENCE</scope>
    <source>
        <strain evidence="1">ECLA1</strain>
    </source>
</reference>
<comment type="caution">
    <text evidence="1">The sequence shown here is derived from an EMBL/GenBank/DDBJ whole genome shotgun (WGS) entry which is preliminary data.</text>
</comment>
<proteinExistence type="predicted"/>
<accession>A0AAE0YXP5</accession>
<gene>
    <name evidence="1" type="ORF">RRG08_033374</name>
</gene>
<organism evidence="1 2">
    <name type="scientific">Elysia crispata</name>
    <name type="common">lettuce slug</name>
    <dbReference type="NCBI Taxonomy" id="231223"/>
    <lineage>
        <taxon>Eukaryota</taxon>
        <taxon>Metazoa</taxon>
        <taxon>Spiralia</taxon>
        <taxon>Lophotrochozoa</taxon>
        <taxon>Mollusca</taxon>
        <taxon>Gastropoda</taxon>
        <taxon>Heterobranchia</taxon>
        <taxon>Euthyneura</taxon>
        <taxon>Panpulmonata</taxon>
        <taxon>Sacoglossa</taxon>
        <taxon>Placobranchoidea</taxon>
        <taxon>Plakobranchidae</taxon>
        <taxon>Elysia</taxon>
    </lineage>
</organism>
<protein>
    <submittedName>
        <fullName evidence="1">Uncharacterized protein</fullName>
    </submittedName>
</protein>
<evidence type="ECO:0000313" key="2">
    <source>
        <dbReference type="Proteomes" id="UP001283361"/>
    </source>
</evidence>
<evidence type="ECO:0000313" key="1">
    <source>
        <dbReference type="EMBL" id="KAK3759129.1"/>
    </source>
</evidence>